<evidence type="ECO:0000313" key="3">
    <source>
        <dbReference type="Proteomes" id="UP001219518"/>
    </source>
</evidence>
<name>A0AAE1L859_9NEOP</name>
<keyword evidence="3" id="KW-1185">Reference proteome</keyword>
<feature type="region of interest" description="Disordered" evidence="1">
    <location>
        <begin position="1"/>
        <end position="20"/>
    </location>
</feature>
<comment type="caution">
    <text evidence="2">The sequence shown here is derived from an EMBL/GenBank/DDBJ whole genome shotgun (WGS) entry which is preliminary data.</text>
</comment>
<dbReference type="Proteomes" id="UP001219518">
    <property type="component" value="Unassembled WGS sequence"/>
</dbReference>
<accession>A0AAE1L859</accession>
<evidence type="ECO:0000313" key="2">
    <source>
        <dbReference type="EMBL" id="KAK3909334.1"/>
    </source>
</evidence>
<protein>
    <submittedName>
        <fullName evidence="2">Pumilio-like protein 2</fullName>
    </submittedName>
</protein>
<sequence length="122" mass="13234">MKWLGGGVSNGMLPRTSGASSSEQLIRLQFAGESLRPQAARSQDDATVGYIFQRTQSDSDFPTPYGKLQGRWPLGDESIMESPASESLVFVNNLSIPPQHMGLAVVQHTQMDPLAQSSRNGQ</sequence>
<organism evidence="2 3">
    <name type="scientific">Frankliniella fusca</name>
    <dbReference type="NCBI Taxonomy" id="407009"/>
    <lineage>
        <taxon>Eukaryota</taxon>
        <taxon>Metazoa</taxon>
        <taxon>Ecdysozoa</taxon>
        <taxon>Arthropoda</taxon>
        <taxon>Hexapoda</taxon>
        <taxon>Insecta</taxon>
        <taxon>Pterygota</taxon>
        <taxon>Neoptera</taxon>
        <taxon>Paraneoptera</taxon>
        <taxon>Thysanoptera</taxon>
        <taxon>Terebrantia</taxon>
        <taxon>Thripoidea</taxon>
        <taxon>Thripidae</taxon>
        <taxon>Frankliniella</taxon>
    </lineage>
</organism>
<gene>
    <name evidence="2" type="ORF">KUF71_019389</name>
</gene>
<feature type="non-terminal residue" evidence="2">
    <location>
        <position position="1"/>
    </location>
</feature>
<dbReference type="EMBL" id="JAHWGI010000098">
    <property type="protein sequence ID" value="KAK3909334.1"/>
    <property type="molecule type" value="Genomic_DNA"/>
</dbReference>
<proteinExistence type="predicted"/>
<dbReference type="AlphaFoldDB" id="A0AAE1L859"/>
<reference evidence="2" key="2">
    <citation type="journal article" date="2023" name="BMC Genomics">
        <title>Pest status, molecular evolution, and epigenetic factors derived from the genome assembly of Frankliniella fusca, a thysanopteran phytovirus vector.</title>
        <authorList>
            <person name="Catto M.A."/>
            <person name="Labadie P.E."/>
            <person name="Jacobson A.L."/>
            <person name="Kennedy G.G."/>
            <person name="Srinivasan R."/>
            <person name="Hunt B.G."/>
        </authorList>
    </citation>
    <scope>NUCLEOTIDE SEQUENCE</scope>
    <source>
        <strain evidence="2">PL_HMW_Pooled</strain>
    </source>
</reference>
<evidence type="ECO:0000256" key="1">
    <source>
        <dbReference type="SAM" id="MobiDB-lite"/>
    </source>
</evidence>
<reference evidence="2" key="1">
    <citation type="submission" date="2021-07" db="EMBL/GenBank/DDBJ databases">
        <authorList>
            <person name="Catto M.A."/>
            <person name="Jacobson A."/>
            <person name="Kennedy G."/>
            <person name="Labadie P."/>
            <person name="Hunt B.G."/>
            <person name="Srinivasan R."/>
        </authorList>
    </citation>
    <scope>NUCLEOTIDE SEQUENCE</scope>
    <source>
        <strain evidence="2">PL_HMW_Pooled</strain>
        <tissue evidence="2">Head</tissue>
    </source>
</reference>